<evidence type="ECO:0000313" key="2">
    <source>
        <dbReference type="Proteomes" id="UP001054945"/>
    </source>
</evidence>
<protein>
    <submittedName>
        <fullName evidence="1">Uncharacterized protein</fullName>
    </submittedName>
</protein>
<proteinExistence type="predicted"/>
<reference evidence="1 2" key="1">
    <citation type="submission" date="2021-06" db="EMBL/GenBank/DDBJ databases">
        <title>Caerostris extrusa draft genome.</title>
        <authorList>
            <person name="Kono N."/>
            <person name="Arakawa K."/>
        </authorList>
    </citation>
    <scope>NUCLEOTIDE SEQUENCE [LARGE SCALE GENOMIC DNA]</scope>
</reference>
<organism evidence="1 2">
    <name type="scientific">Caerostris extrusa</name>
    <name type="common">Bark spider</name>
    <name type="synonym">Caerostris bankana</name>
    <dbReference type="NCBI Taxonomy" id="172846"/>
    <lineage>
        <taxon>Eukaryota</taxon>
        <taxon>Metazoa</taxon>
        <taxon>Ecdysozoa</taxon>
        <taxon>Arthropoda</taxon>
        <taxon>Chelicerata</taxon>
        <taxon>Arachnida</taxon>
        <taxon>Araneae</taxon>
        <taxon>Araneomorphae</taxon>
        <taxon>Entelegynae</taxon>
        <taxon>Araneoidea</taxon>
        <taxon>Araneidae</taxon>
        <taxon>Caerostris</taxon>
    </lineage>
</organism>
<accession>A0AAV4XLZ7</accession>
<keyword evidence="2" id="KW-1185">Reference proteome</keyword>
<dbReference type="AlphaFoldDB" id="A0AAV4XLZ7"/>
<evidence type="ECO:0000313" key="1">
    <source>
        <dbReference type="EMBL" id="GIY94965.1"/>
    </source>
</evidence>
<name>A0AAV4XLZ7_CAEEX</name>
<dbReference type="EMBL" id="BPLR01000456">
    <property type="protein sequence ID" value="GIY94965.1"/>
    <property type="molecule type" value="Genomic_DNA"/>
</dbReference>
<dbReference type="Proteomes" id="UP001054945">
    <property type="component" value="Unassembled WGS sequence"/>
</dbReference>
<gene>
    <name evidence="1" type="ORF">CEXT_760911</name>
</gene>
<sequence>MRIQFQECSRWSHLPSRPVVVQVHEGPLVPFDLPGVHELPAHLHAVSDVRAAAAPLPATLGSSRPSLLVSQPHCHRLPLLQACVMAYVTPADVTAYVYDASRLPGRNGI</sequence>
<comment type="caution">
    <text evidence="1">The sequence shown here is derived from an EMBL/GenBank/DDBJ whole genome shotgun (WGS) entry which is preliminary data.</text>
</comment>